<evidence type="ECO:0000313" key="5">
    <source>
        <dbReference type="Proteomes" id="UP001649230"/>
    </source>
</evidence>
<organism evidence="4 5">
    <name type="scientific">Paenibacillus hexagrammi</name>
    <dbReference type="NCBI Taxonomy" id="2908839"/>
    <lineage>
        <taxon>Bacteria</taxon>
        <taxon>Bacillati</taxon>
        <taxon>Bacillota</taxon>
        <taxon>Bacilli</taxon>
        <taxon>Bacillales</taxon>
        <taxon>Paenibacillaceae</taxon>
        <taxon>Paenibacillus</taxon>
    </lineage>
</organism>
<dbReference type="Pfam" id="PF22725">
    <property type="entry name" value="GFO_IDH_MocA_C3"/>
    <property type="match status" value="1"/>
</dbReference>
<sequence>MTLRIGLIGFGFMGRTHLTNYLRLQEEGLPIQVKAVCDINLDKLREQEAVGNISGAAGQISLDNISGYSSVIDMLENEELDCVDITLPTYLHKEYSVMCLNRGLHVLCEKPMALDVSECLDMIAAAEMNDRQLMIGQCLRFWPAYEYLKRTVDEQTYGQVKSAFFFRGGSTPTWGAWLTQNDKSGGALMDMHIHDTDVINWLFGKPEAVSTQALNIVPGSGYDVVSTHYAYAGGKVVNAQADWTLQGDYGFEMHYRVNFERGNLVFDGSTVKVNPNENSGFQAELPADLGYYYQLKYFTERLISGEKIAEALPQSTMESVSIIRAEIESADQHGKWVSLQV</sequence>
<evidence type="ECO:0000259" key="2">
    <source>
        <dbReference type="Pfam" id="PF01408"/>
    </source>
</evidence>
<evidence type="ECO:0000256" key="1">
    <source>
        <dbReference type="ARBA" id="ARBA00023002"/>
    </source>
</evidence>
<dbReference type="SUPFAM" id="SSF55347">
    <property type="entry name" value="Glyceraldehyde-3-phosphate dehydrogenase-like, C-terminal domain"/>
    <property type="match status" value="1"/>
</dbReference>
<keyword evidence="1" id="KW-0560">Oxidoreductase</keyword>
<dbReference type="Proteomes" id="UP001649230">
    <property type="component" value="Chromosome"/>
</dbReference>
<feature type="domain" description="Gfo/Idh/MocA-like oxidoreductase N-terminal" evidence="2">
    <location>
        <begin position="3"/>
        <end position="136"/>
    </location>
</feature>
<name>A0ABY3SN19_9BACL</name>
<dbReference type="Gene3D" id="3.40.50.720">
    <property type="entry name" value="NAD(P)-binding Rossmann-like Domain"/>
    <property type="match status" value="1"/>
</dbReference>
<gene>
    <name evidence="4" type="ORF">L0M14_10235</name>
</gene>
<dbReference type="InterPro" id="IPR036291">
    <property type="entry name" value="NAD(P)-bd_dom_sf"/>
</dbReference>
<protein>
    <submittedName>
        <fullName evidence="4">Gfo/Idh/MocA family oxidoreductase</fullName>
    </submittedName>
</protein>
<dbReference type="RefSeq" id="WP_235122004.1">
    <property type="nucleotide sequence ID" value="NZ_CP090978.1"/>
</dbReference>
<evidence type="ECO:0000313" key="4">
    <source>
        <dbReference type="EMBL" id="UJF35438.1"/>
    </source>
</evidence>
<feature type="domain" description="GFO/IDH/MocA-like oxidoreductase" evidence="3">
    <location>
        <begin position="145"/>
        <end position="264"/>
    </location>
</feature>
<dbReference type="InterPro" id="IPR000683">
    <property type="entry name" value="Gfo/Idh/MocA-like_OxRdtase_N"/>
</dbReference>
<dbReference type="PANTHER" id="PTHR43818">
    <property type="entry name" value="BCDNA.GH03377"/>
    <property type="match status" value="1"/>
</dbReference>
<dbReference type="InterPro" id="IPR050463">
    <property type="entry name" value="Gfo/Idh/MocA_oxidrdct_glycsds"/>
</dbReference>
<accession>A0ABY3SN19</accession>
<dbReference type="SUPFAM" id="SSF51735">
    <property type="entry name" value="NAD(P)-binding Rossmann-fold domains"/>
    <property type="match status" value="1"/>
</dbReference>
<proteinExistence type="predicted"/>
<dbReference type="Gene3D" id="3.30.360.10">
    <property type="entry name" value="Dihydrodipicolinate Reductase, domain 2"/>
    <property type="match status" value="1"/>
</dbReference>
<keyword evidence="5" id="KW-1185">Reference proteome</keyword>
<reference evidence="4 5" key="1">
    <citation type="journal article" date="2024" name="Int. J. Syst. Evol. Microbiol.">
        <title>Paenibacillus hexagrammi sp. nov., a novel bacterium isolated from the gut content of Hexagrammos agrammus.</title>
        <authorList>
            <person name="Jung H.K."/>
            <person name="Kim D.G."/>
            <person name="Zin H."/>
            <person name="Park J."/>
            <person name="Jung H."/>
            <person name="Kim Y.O."/>
            <person name="Kong H.J."/>
            <person name="Kim J.W."/>
            <person name="Kim Y.S."/>
        </authorList>
    </citation>
    <scope>NUCLEOTIDE SEQUENCE [LARGE SCALE GENOMIC DNA]</scope>
    <source>
        <strain evidence="4 5">YPD9-1</strain>
    </source>
</reference>
<evidence type="ECO:0000259" key="3">
    <source>
        <dbReference type="Pfam" id="PF22725"/>
    </source>
</evidence>
<dbReference type="Pfam" id="PF01408">
    <property type="entry name" value="GFO_IDH_MocA"/>
    <property type="match status" value="1"/>
</dbReference>
<dbReference type="InterPro" id="IPR055170">
    <property type="entry name" value="GFO_IDH_MocA-like_dom"/>
</dbReference>
<dbReference type="EMBL" id="CP090978">
    <property type="protein sequence ID" value="UJF35438.1"/>
    <property type="molecule type" value="Genomic_DNA"/>
</dbReference>
<dbReference type="PANTHER" id="PTHR43818:SF11">
    <property type="entry name" value="BCDNA.GH03377"/>
    <property type="match status" value="1"/>
</dbReference>